<sequence length="230" mass="24990">MTDDTPTTDIDDQHAQTPGKGRTPTARDIEPAAPEEFGLVQVWWGDGKGKTTAAMGMGFRAAGHGYRVHMLQFMKGGTASVEDVRGEYNAIDAMPGFTYENAGHYGWHGFLDGSADDEHEAKAMAAFERAAELVDAARDVDGPLDLDAPADEGVHMLVLDELCYAANRGLVDPDDVARLVEDKPENLELVLTGGHDEPTFVTEHADLVTEVRKQKHPIDAGQRARKGTEY</sequence>
<dbReference type="RefSeq" id="WP_279529378.1">
    <property type="nucleotide sequence ID" value="NZ_CP122312.1"/>
</dbReference>
<dbReference type="PANTHER" id="PTHR46638:SF1">
    <property type="entry name" value="CORRINOID ADENOSYLTRANSFERASE"/>
    <property type="match status" value="1"/>
</dbReference>
<dbReference type="Gene3D" id="3.40.50.300">
    <property type="entry name" value="P-loop containing nucleotide triphosphate hydrolases"/>
    <property type="match status" value="1"/>
</dbReference>
<keyword evidence="3" id="KW-1185">Reference proteome</keyword>
<gene>
    <name evidence="2" type="ORF">ACFQJ9_08485</name>
</gene>
<dbReference type="SUPFAM" id="SSF52540">
    <property type="entry name" value="P-loop containing nucleoside triphosphate hydrolases"/>
    <property type="match status" value="1"/>
</dbReference>
<name>A0ABD5Z2N4_9EURY</name>
<accession>A0ABD5Z2N4</accession>
<protein>
    <submittedName>
        <fullName evidence="2">Cob(I)yrinic acid a,c-diamide adenosyltransferase</fullName>
    </submittedName>
</protein>
<dbReference type="PANTHER" id="PTHR46638">
    <property type="entry name" value="CORRINOID ADENOSYLTRANSFERASE"/>
    <property type="match status" value="1"/>
</dbReference>
<dbReference type="Pfam" id="PF02572">
    <property type="entry name" value="CobA_CobO_BtuR"/>
    <property type="match status" value="1"/>
</dbReference>
<evidence type="ECO:0000256" key="1">
    <source>
        <dbReference type="SAM" id="MobiDB-lite"/>
    </source>
</evidence>
<proteinExistence type="predicted"/>
<evidence type="ECO:0000313" key="3">
    <source>
        <dbReference type="Proteomes" id="UP001596447"/>
    </source>
</evidence>
<dbReference type="Proteomes" id="UP001596447">
    <property type="component" value="Unassembled WGS sequence"/>
</dbReference>
<organism evidence="2 3">
    <name type="scientific">Halospeciosus flavus</name>
    <dbReference type="NCBI Taxonomy" id="3032283"/>
    <lineage>
        <taxon>Archaea</taxon>
        <taxon>Methanobacteriati</taxon>
        <taxon>Methanobacteriota</taxon>
        <taxon>Stenosarchaea group</taxon>
        <taxon>Halobacteria</taxon>
        <taxon>Halobacteriales</taxon>
        <taxon>Halobacteriaceae</taxon>
        <taxon>Halospeciosus</taxon>
    </lineage>
</organism>
<dbReference type="PIRSF" id="PIRSF015617">
    <property type="entry name" value="Adensltrnsf_CobA"/>
    <property type="match status" value="1"/>
</dbReference>
<dbReference type="AlphaFoldDB" id="A0ABD5Z2N4"/>
<dbReference type="InterPro" id="IPR027417">
    <property type="entry name" value="P-loop_NTPase"/>
</dbReference>
<dbReference type="InterPro" id="IPR003724">
    <property type="entry name" value="CblAdoTrfase_CobA"/>
</dbReference>
<comment type="caution">
    <text evidence="2">The sequence shown here is derived from an EMBL/GenBank/DDBJ whole genome shotgun (WGS) entry which is preliminary data.</text>
</comment>
<reference evidence="2 3" key="1">
    <citation type="journal article" date="2019" name="Int. J. Syst. Evol. Microbiol.">
        <title>The Global Catalogue of Microorganisms (GCM) 10K type strain sequencing project: providing services to taxonomists for standard genome sequencing and annotation.</title>
        <authorList>
            <consortium name="The Broad Institute Genomics Platform"/>
            <consortium name="The Broad Institute Genome Sequencing Center for Infectious Disease"/>
            <person name="Wu L."/>
            <person name="Ma J."/>
        </authorList>
    </citation>
    <scope>NUCLEOTIDE SEQUENCE [LARGE SCALE GENOMIC DNA]</scope>
    <source>
        <strain evidence="2 3">XZGYJ-43</strain>
    </source>
</reference>
<feature type="region of interest" description="Disordered" evidence="1">
    <location>
        <begin position="1"/>
        <end position="31"/>
    </location>
</feature>
<dbReference type="EMBL" id="JBHTAR010000011">
    <property type="protein sequence ID" value="MFC7199446.1"/>
    <property type="molecule type" value="Genomic_DNA"/>
</dbReference>
<evidence type="ECO:0000313" key="2">
    <source>
        <dbReference type="EMBL" id="MFC7199446.1"/>
    </source>
</evidence>